<evidence type="ECO:0000313" key="2">
    <source>
        <dbReference type="EMBL" id="KAA2238909.1"/>
    </source>
</evidence>
<reference evidence="2 3" key="2">
    <citation type="submission" date="2019-09" db="EMBL/GenBank/DDBJ databases">
        <authorList>
            <person name="Jin C."/>
        </authorList>
    </citation>
    <scope>NUCLEOTIDE SEQUENCE [LARGE SCALE GENOMIC DNA]</scope>
    <source>
        <strain evidence="2 3">BN140078</strain>
    </source>
</reference>
<evidence type="ECO:0000313" key="3">
    <source>
        <dbReference type="Proteomes" id="UP000324611"/>
    </source>
</evidence>
<organism evidence="2 3">
    <name type="scientific">Chitinophaga agrisoli</name>
    <dbReference type="NCBI Taxonomy" id="2607653"/>
    <lineage>
        <taxon>Bacteria</taxon>
        <taxon>Pseudomonadati</taxon>
        <taxon>Bacteroidota</taxon>
        <taxon>Chitinophagia</taxon>
        <taxon>Chitinophagales</taxon>
        <taxon>Chitinophagaceae</taxon>
        <taxon>Chitinophaga</taxon>
    </lineage>
</organism>
<keyword evidence="1" id="KW-0732">Signal</keyword>
<reference evidence="2 3" key="1">
    <citation type="submission" date="2019-09" db="EMBL/GenBank/DDBJ databases">
        <title>Chitinophaga ginsengihumi sp. nov., isolated from soil of ginseng rhizosphere.</title>
        <authorList>
            <person name="Lee J."/>
        </authorList>
    </citation>
    <scope>NUCLEOTIDE SEQUENCE [LARGE SCALE GENOMIC DNA]</scope>
    <source>
        <strain evidence="2 3">BN140078</strain>
    </source>
</reference>
<name>A0A5B2VL56_9BACT</name>
<feature type="signal peptide" evidence="1">
    <location>
        <begin position="1"/>
        <end position="23"/>
    </location>
</feature>
<comment type="caution">
    <text evidence="2">The sequence shown here is derived from an EMBL/GenBank/DDBJ whole genome shotgun (WGS) entry which is preliminary data.</text>
</comment>
<gene>
    <name evidence="2" type="ORF">F0L74_22095</name>
</gene>
<keyword evidence="3" id="KW-1185">Reference proteome</keyword>
<accession>A0A5B2VL56</accession>
<sequence length="481" mass="50206">MKFKFYHLLPVMGLLCLPLLSIAQQLKLGNPAGMNKSAVLELESSNQGLLLTRIADTTVAPLTTAPDGTILYFKGDNTLRVRSQGQWKKQLSAIDTNNIASFSQKVRGLFSGTAPITFNNGTIGISQASGTTNGYLSSTDWTSFNNKLSTVDTGNIANFHLKVRSELSAGSGIAYNNATGVISLASGAGAAWLQGGNSVSAIQNLGTTSNYDLPFITNNTERMRINTAGNVGIGSSSFTNTYPERLLIDAGTTTSYNLITAKGSINNYLQFNIQNTQGGPNSSSDIVATANNGNETQNYINMGINSAGFGGSDILQGNNTTYLYGTGNDMVIGNGSSSKNLILFSGGTATTNEAMRIEPNGEVGIATTSPQAKLDVGGNFKLGAAGTVLTNIIKGNATLSDNTTNITYLFPLTKTVTITGANLNASVIVNPRAALNTGLAISYAYVSAVNTVTINFINSGAGTLGNQKLGTVTFDVTVINL</sequence>
<proteinExistence type="predicted"/>
<dbReference type="AlphaFoldDB" id="A0A5B2VL56"/>
<dbReference type="EMBL" id="VUOC01000004">
    <property type="protein sequence ID" value="KAA2238909.1"/>
    <property type="molecule type" value="Genomic_DNA"/>
</dbReference>
<evidence type="ECO:0000256" key="1">
    <source>
        <dbReference type="SAM" id="SignalP"/>
    </source>
</evidence>
<feature type="chain" id="PRO_5022747710" evidence="1">
    <location>
        <begin position="24"/>
        <end position="481"/>
    </location>
</feature>
<dbReference type="RefSeq" id="WP_149840088.1">
    <property type="nucleotide sequence ID" value="NZ_VUOC01000004.1"/>
</dbReference>
<protein>
    <submittedName>
        <fullName evidence="2">Uncharacterized protein</fullName>
    </submittedName>
</protein>
<dbReference type="Proteomes" id="UP000324611">
    <property type="component" value="Unassembled WGS sequence"/>
</dbReference>